<evidence type="ECO:0000313" key="1">
    <source>
        <dbReference type="EMBL" id="MBW61144.1"/>
    </source>
</evidence>
<dbReference type="AlphaFoldDB" id="A0A2M4C750"/>
<organism evidence="1">
    <name type="scientific">Anopheles marajoara</name>
    <dbReference type="NCBI Taxonomy" id="58244"/>
    <lineage>
        <taxon>Eukaryota</taxon>
        <taxon>Metazoa</taxon>
        <taxon>Ecdysozoa</taxon>
        <taxon>Arthropoda</taxon>
        <taxon>Hexapoda</taxon>
        <taxon>Insecta</taxon>
        <taxon>Pterygota</taxon>
        <taxon>Neoptera</taxon>
        <taxon>Endopterygota</taxon>
        <taxon>Diptera</taxon>
        <taxon>Nematocera</taxon>
        <taxon>Culicoidea</taxon>
        <taxon>Culicidae</taxon>
        <taxon>Anophelinae</taxon>
        <taxon>Anopheles</taxon>
    </lineage>
</organism>
<sequence>MMITAGRHGGWWVTTRMTATVIRALRVRYTPIIDAGCRIVWFVGSRKVYPYPAITDLDAIRLIVRYLGVLCTLEVHKTEASGTASLSIEDNGGFADGTKLGENIVQLRLGSVDAKIEHGQHDLP</sequence>
<name>A0A2M4C750_9DIPT</name>
<proteinExistence type="predicted"/>
<accession>A0A2M4C750</accession>
<dbReference type="EMBL" id="GGFJ01012003">
    <property type="protein sequence ID" value="MBW61144.1"/>
    <property type="molecule type" value="Transcribed_RNA"/>
</dbReference>
<reference evidence="1" key="1">
    <citation type="submission" date="2018-01" db="EMBL/GenBank/DDBJ databases">
        <title>An insight into the sialome of Amazonian anophelines.</title>
        <authorList>
            <person name="Ribeiro J.M."/>
            <person name="Scarpassa V."/>
            <person name="Calvo E."/>
        </authorList>
    </citation>
    <scope>NUCLEOTIDE SEQUENCE</scope>
    <source>
        <tissue evidence="1">Salivary glands</tissue>
    </source>
</reference>
<protein>
    <submittedName>
        <fullName evidence="1">Putative secreted protein</fullName>
    </submittedName>
</protein>